<keyword evidence="2" id="KW-1185">Reference proteome</keyword>
<dbReference type="Proteomes" id="UP000054937">
    <property type="component" value="Unassembled WGS sequence"/>
</dbReference>
<evidence type="ECO:0000313" key="2">
    <source>
        <dbReference type="Proteomes" id="UP000054937"/>
    </source>
</evidence>
<dbReference type="GO" id="GO:0005737">
    <property type="term" value="C:cytoplasm"/>
    <property type="evidence" value="ECO:0007669"/>
    <property type="project" value="TreeGrafter"/>
</dbReference>
<name>A0A0V0QCV6_PSEPJ</name>
<dbReference type="OMA" id="WPFHDLT"/>
<dbReference type="EMBL" id="LDAU01000196">
    <property type="protein sequence ID" value="KRX00058.1"/>
    <property type="molecule type" value="Genomic_DNA"/>
</dbReference>
<sequence length="367" mass="41962">MQQQQKDKKLPQVPGVIIDIDGVLIKGKEGIQRSREGLELLSKTFNELNGQKFGVENRQKIQFTTLTNCGGNLEKNHAEIINQKMGIEREEFRIKAEETILNFTPLRAKISEFVEAGKLICVGGSLNYLDIVEDMGIQLYITFEEFAYCFPFVLAHPNYEPEVVEATRKRVAERLGLGEDYDWRKTLQVHGMFLLYEPECQEICIQVIMDLCTTEDGRISEVYPFEKPKEHIPLYIVNNDLVYKDAMPLPRLAFGSFNLALQTCAKKLHNMDLNITFYGKPQPVAFEYATEHIRNKNKEVEISNFYMIGDNPQSDIKGANEAGIISILVKTGVYQGEEPPTDIVPKYFVNDFYDAIQLIMKLEGIIE</sequence>
<dbReference type="AlphaFoldDB" id="A0A0V0QCV6"/>
<dbReference type="NCBIfam" id="TIGR01460">
    <property type="entry name" value="HAD-SF-IIA"/>
    <property type="match status" value="1"/>
</dbReference>
<dbReference type="Pfam" id="PF13344">
    <property type="entry name" value="Hydrolase_6"/>
    <property type="match status" value="1"/>
</dbReference>
<dbReference type="Gene3D" id="3.40.50.1000">
    <property type="entry name" value="HAD superfamily/HAD-like"/>
    <property type="match status" value="2"/>
</dbReference>
<dbReference type="GO" id="GO:0016791">
    <property type="term" value="F:phosphatase activity"/>
    <property type="evidence" value="ECO:0007669"/>
    <property type="project" value="TreeGrafter"/>
</dbReference>
<dbReference type="InterPro" id="IPR036412">
    <property type="entry name" value="HAD-like_sf"/>
</dbReference>
<dbReference type="InterPro" id="IPR023214">
    <property type="entry name" value="HAD_sf"/>
</dbReference>
<dbReference type="OrthoDB" id="10251048at2759"/>
<dbReference type="NCBIfam" id="TIGR01456">
    <property type="entry name" value="CECR5"/>
    <property type="match status" value="1"/>
</dbReference>
<dbReference type="PANTHER" id="PTHR19288">
    <property type="entry name" value="4-NITROPHENYLPHOSPHATASE-RELATED"/>
    <property type="match status" value="1"/>
</dbReference>
<accession>A0A0V0QCV6</accession>
<dbReference type="InterPro" id="IPR006353">
    <property type="entry name" value="HAD-SF_hydro_IIA_CECR5"/>
</dbReference>
<comment type="caution">
    <text evidence="1">The sequence shown here is derived from an EMBL/GenBank/DDBJ whole genome shotgun (WGS) entry which is preliminary data.</text>
</comment>
<reference evidence="1 2" key="1">
    <citation type="journal article" date="2015" name="Sci. Rep.">
        <title>Genome of the facultative scuticociliatosis pathogen Pseudocohnilembus persalinus provides insight into its virulence through horizontal gene transfer.</title>
        <authorList>
            <person name="Xiong J."/>
            <person name="Wang G."/>
            <person name="Cheng J."/>
            <person name="Tian M."/>
            <person name="Pan X."/>
            <person name="Warren A."/>
            <person name="Jiang C."/>
            <person name="Yuan D."/>
            <person name="Miao W."/>
        </authorList>
    </citation>
    <scope>NUCLEOTIDE SEQUENCE [LARGE SCALE GENOMIC DNA]</scope>
    <source>
        <strain evidence="1">36N120E</strain>
    </source>
</reference>
<organism evidence="1 2">
    <name type="scientific">Pseudocohnilembus persalinus</name>
    <name type="common">Ciliate</name>
    <dbReference type="NCBI Taxonomy" id="266149"/>
    <lineage>
        <taxon>Eukaryota</taxon>
        <taxon>Sar</taxon>
        <taxon>Alveolata</taxon>
        <taxon>Ciliophora</taxon>
        <taxon>Intramacronucleata</taxon>
        <taxon>Oligohymenophorea</taxon>
        <taxon>Scuticociliatia</taxon>
        <taxon>Philasterida</taxon>
        <taxon>Pseudocohnilembidae</taxon>
        <taxon>Pseudocohnilembus</taxon>
    </lineage>
</organism>
<proteinExistence type="predicted"/>
<dbReference type="PANTHER" id="PTHR19288:SF93">
    <property type="entry name" value="FI11325P-RELATED"/>
    <property type="match status" value="1"/>
</dbReference>
<protein>
    <submittedName>
        <fullName evidence="1">HAD-like domain</fullName>
    </submittedName>
</protein>
<dbReference type="SUPFAM" id="SSF56784">
    <property type="entry name" value="HAD-like"/>
    <property type="match status" value="1"/>
</dbReference>
<dbReference type="InterPro" id="IPR006357">
    <property type="entry name" value="HAD-SF_hydro_IIA"/>
</dbReference>
<gene>
    <name evidence="1" type="ORF">PPERSA_07255</name>
</gene>
<dbReference type="Pfam" id="PF13242">
    <property type="entry name" value="Hydrolase_like"/>
    <property type="match status" value="1"/>
</dbReference>
<dbReference type="InParanoid" id="A0A0V0QCV6"/>
<evidence type="ECO:0000313" key="1">
    <source>
        <dbReference type="EMBL" id="KRX00058.1"/>
    </source>
</evidence>